<feature type="transmembrane region" description="Helical" evidence="9">
    <location>
        <begin position="850"/>
        <end position="872"/>
    </location>
</feature>
<evidence type="ECO:0000256" key="8">
    <source>
        <dbReference type="ARBA" id="ARBA00023136"/>
    </source>
</evidence>
<dbReference type="SMART" id="SM00831">
    <property type="entry name" value="Cation_ATPase_N"/>
    <property type="match status" value="1"/>
</dbReference>
<dbReference type="GO" id="GO:0016887">
    <property type="term" value="F:ATP hydrolysis activity"/>
    <property type="evidence" value="ECO:0007669"/>
    <property type="project" value="InterPro"/>
</dbReference>
<keyword evidence="3 9" id="KW-0812">Transmembrane</keyword>
<dbReference type="Gene3D" id="2.70.150.10">
    <property type="entry name" value="Calcium-transporting ATPase, cytoplasmic transduction domain A"/>
    <property type="match status" value="1"/>
</dbReference>
<dbReference type="SUPFAM" id="SSF81660">
    <property type="entry name" value="Metal cation-transporting ATPase, ATP-binding domain N"/>
    <property type="match status" value="1"/>
</dbReference>
<evidence type="ECO:0000256" key="5">
    <source>
        <dbReference type="ARBA" id="ARBA00022840"/>
    </source>
</evidence>
<dbReference type="InterPro" id="IPR050510">
    <property type="entry name" value="Cation_transp_ATPase_P-type"/>
</dbReference>
<accession>A0A917DL65</accession>
<dbReference type="InterPro" id="IPR018303">
    <property type="entry name" value="ATPase_P-typ_P_site"/>
</dbReference>
<feature type="transmembrane region" description="Helical" evidence="9">
    <location>
        <begin position="779"/>
        <end position="798"/>
    </location>
</feature>
<dbReference type="SUPFAM" id="SSF81665">
    <property type="entry name" value="Calcium ATPase, transmembrane domain M"/>
    <property type="match status" value="1"/>
</dbReference>
<dbReference type="GO" id="GO:0005391">
    <property type="term" value="F:P-type sodium:potassium-exchanging transporter activity"/>
    <property type="evidence" value="ECO:0007669"/>
    <property type="project" value="TreeGrafter"/>
</dbReference>
<evidence type="ECO:0000259" key="10">
    <source>
        <dbReference type="SMART" id="SM00831"/>
    </source>
</evidence>
<dbReference type="InterPro" id="IPR006068">
    <property type="entry name" value="ATPase_P-typ_cation-transptr_C"/>
</dbReference>
<dbReference type="PANTHER" id="PTHR43294:SF20">
    <property type="entry name" value="P-TYPE ATPASE"/>
    <property type="match status" value="1"/>
</dbReference>
<comment type="subcellular location">
    <subcellularLocation>
        <location evidence="1">Membrane</location>
        <topology evidence="1">Multi-pass membrane protein</topology>
    </subcellularLocation>
</comment>
<dbReference type="InterPro" id="IPR044492">
    <property type="entry name" value="P_typ_ATPase_HD_dom"/>
</dbReference>
<dbReference type="GO" id="GO:0005886">
    <property type="term" value="C:plasma membrane"/>
    <property type="evidence" value="ECO:0007669"/>
    <property type="project" value="TreeGrafter"/>
</dbReference>
<feature type="transmembrane region" description="Helical" evidence="9">
    <location>
        <begin position="83"/>
        <end position="100"/>
    </location>
</feature>
<evidence type="ECO:0000256" key="7">
    <source>
        <dbReference type="ARBA" id="ARBA00022989"/>
    </source>
</evidence>
<dbReference type="InterPro" id="IPR001757">
    <property type="entry name" value="P_typ_ATPase"/>
</dbReference>
<keyword evidence="8 9" id="KW-0472">Membrane</keyword>
<dbReference type="SUPFAM" id="SSF56784">
    <property type="entry name" value="HAD-like"/>
    <property type="match status" value="1"/>
</dbReference>
<evidence type="ECO:0000256" key="4">
    <source>
        <dbReference type="ARBA" id="ARBA00022741"/>
    </source>
</evidence>
<name>A0A917DL65_9SPHN</name>
<evidence type="ECO:0000313" key="11">
    <source>
        <dbReference type="EMBL" id="GGD49250.1"/>
    </source>
</evidence>
<feature type="transmembrane region" description="Helical" evidence="9">
    <location>
        <begin position="702"/>
        <end position="725"/>
    </location>
</feature>
<feature type="transmembrane region" description="Helical" evidence="9">
    <location>
        <begin position="243"/>
        <end position="264"/>
    </location>
</feature>
<keyword evidence="7 9" id="KW-1133">Transmembrane helix</keyword>
<dbReference type="SFLD" id="SFLDS00003">
    <property type="entry name" value="Haloacid_Dehalogenase"/>
    <property type="match status" value="1"/>
</dbReference>
<keyword evidence="5" id="KW-0067">ATP-binding</keyword>
<dbReference type="InterPro" id="IPR036412">
    <property type="entry name" value="HAD-like_sf"/>
</dbReference>
<evidence type="ECO:0000313" key="12">
    <source>
        <dbReference type="Proteomes" id="UP000598997"/>
    </source>
</evidence>
<dbReference type="InterPro" id="IPR023214">
    <property type="entry name" value="HAD_sf"/>
</dbReference>
<dbReference type="Proteomes" id="UP000598997">
    <property type="component" value="Unassembled WGS sequence"/>
</dbReference>
<keyword evidence="4" id="KW-0547">Nucleotide-binding</keyword>
<dbReference type="Pfam" id="PF13246">
    <property type="entry name" value="Cation_ATPase"/>
    <property type="match status" value="1"/>
</dbReference>
<reference evidence="11 12" key="1">
    <citation type="journal article" date="2014" name="Int. J. Syst. Evol. Microbiol.">
        <title>Complete genome sequence of Corynebacterium casei LMG S-19264T (=DSM 44701T), isolated from a smear-ripened cheese.</title>
        <authorList>
            <consortium name="US DOE Joint Genome Institute (JGI-PGF)"/>
            <person name="Walter F."/>
            <person name="Albersmeier A."/>
            <person name="Kalinowski J."/>
            <person name="Ruckert C."/>
        </authorList>
    </citation>
    <scope>NUCLEOTIDE SEQUENCE [LARGE SCALE GENOMIC DNA]</scope>
    <source>
        <strain evidence="11 12">CGMCC 1.15358</strain>
    </source>
</reference>
<evidence type="ECO:0000256" key="1">
    <source>
        <dbReference type="ARBA" id="ARBA00004141"/>
    </source>
</evidence>
<dbReference type="PRINTS" id="PR00119">
    <property type="entry name" value="CATATPASE"/>
</dbReference>
<feature type="transmembrane region" description="Helical" evidence="9">
    <location>
        <begin position="59"/>
        <end position="77"/>
    </location>
</feature>
<dbReference type="RefSeq" id="WP_066764227.1">
    <property type="nucleotide sequence ID" value="NZ_LYWY01000034.1"/>
</dbReference>
<evidence type="ECO:0000256" key="9">
    <source>
        <dbReference type="SAM" id="Phobius"/>
    </source>
</evidence>
<evidence type="ECO:0000256" key="2">
    <source>
        <dbReference type="ARBA" id="ARBA00005675"/>
    </source>
</evidence>
<dbReference type="InterPro" id="IPR023298">
    <property type="entry name" value="ATPase_P-typ_TM_dom_sf"/>
</dbReference>
<dbReference type="Gene3D" id="1.20.1110.10">
    <property type="entry name" value="Calcium-transporting ATPase, transmembrane domain"/>
    <property type="match status" value="1"/>
</dbReference>
<proteinExistence type="inferred from homology"/>
<dbReference type="EMBL" id="BMIO01000007">
    <property type="protein sequence ID" value="GGD49250.1"/>
    <property type="molecule type" value="Genomic_DNA"/>
</dbReference>
<protein>
    <submittedName>
        <fullName evidence="11">ATPase</fullName>
    </submittedName>
</protein>
<dbReference type="Pfam" id="PF00689">
    <property type="entry name" value="Cation_ATPase_C"/>
    <property type="match status" value="1"/>
</dbReference>
<feature type="transmembrane region" description="Helical" evidence="9">
    <location>
        <begin position="675"/>
        <end position="696"/>
    </location>
</feature>
<dbReference type="InterPro" id="IPR008250">
    <property type="entry name" value="ATPase_P-typ_transduc_dom_A_sf"/>
</dbReference>
<dbReference type="PROSITE" id="PS00154">
    <property type="entry name" value="ATPASE_E1_E2"/>
    <property type="match status" value="1"/>
</dbReference>
<dbReference type="SUPFAM" id="SSF81653">
    <property type="entry name" value="Calcium ATPase, transduction domain A"/>
    <property type="match status" value="1"/>
</dbReference>
<keyword evidence="12" id="KW-1185">Reference proteome</keyword>
<dbReference type="SFLD" id="SFLDG00002">
    <property type="entry name" value="C1.7:_P-type_atpase_like"/>
    <property type="match status" value="1"/>
</dbReference>
<evidence type="ECO:0000256" key="6">
    <source>
        <dbReference type="ARBA" id="ARBA00022967"/>
    </source>
</evidence>
<comment type="similarity">
    <text evidence="2">Belongs to the cation transport ATPase (P-type) (TC 3.A.3) family. Type IIA subfamily.</text>
</comment>
<feature type="transmembrane region" description="Helical" evidence="9">
    <location>
        <begin position="818"/>
        <end position="838"/>
    </location>
</feature>
<keyword evidence="6" id="KW-1278">Translocase</keyword>
<dbReference type="GO" id="GO:0006883">
    <property type="term" value="P:intracellular sodium ion homeostasis"/>
    <property type="evidence" value="ECO:0007669"/>
    <property type="project" value="TreeGrafter"/>
</dbReference>
<dbReference type="SFLD" id="SFLDF00027">
    <property type="entry name" value="p-type_atpase"/>
    <property type="match status" value="1"/>
</dbReference>
<feature type="transmembrane region" description="Helical" evidence="9">
    <location>
        <begin position="270"/>
        <end position="297"/>
    </location>
</feature>
<dbReference type="PANTHER" id="PTHR43294">
    <property type="entry name" value="SODIUM/POTASSIUM-TRANSPORTING ATPASE SUBUNIT ALPHA"/>
    <property type="match status" value="1"/>
</dbReference>
<dbReference type="AlphaFoldDB" id="A0A917DL65"/>
<dbReference type="Pfam" id="PF00690">
    <property type="entry name" value="Cation_ATPase_N"/>
    <property type="match status" value="1"/>
</dbReference>
<dbReference type="GO" id="GO:0036376">
    <property type="term" value="P:sodium ion export across plasma membrane"/>
    <property type="evidence" value="ECO:0007669"/>
    <property type="project" value="TreeGrafter"/>
</dbReference>
<gene>
    <name evidence="11" type="ORF">GCM10010989_24390</name>
</gene>
<dbReference type="InterPro" id="IPR059000">
    <property type="entry name" value="ATPase_P-type_domA"/>
</dbReference>
<organism evidence="11 12">
    <name type="scientific">Croceicoccus pelagius</name>
    <dbReference type="NCBI Taxonomy" id="1703341"/>
    <lineage>
        <taxon>Bacteria</taxon>
        <taxon>Pseudomonadati</taxon>
        <taxon>Pseudomonadota</taxon>
        <taxon>Alphaproteobacteria</taxon>
        <taxon>Sphingomonadales</taxon>
        <taxon>Erythrobacteraceae</taxon>
        <taxon>Croceicoccus</taxon>
    </lineage>
</organism>
<dbReference type="Gene3D" id="3.40.1110.10">
    <property type="entry name" value="Calcium-transporting ATPase, cytoplasmic domain N"/>
    <property type="match status" value="1"/>
</dbReference>
<comment type="caution">
    <text evidence="11">The sequence shown here is derived from an EMBL/GenBank/DDBJ whole genome shotgun (WGS) entry which is preliminary data.</text>
</comment>
<dbReference type="GO" id="GO:1990573">
    <property type="term" value="P:potassium ion import across plasma membrane"/>
    <property type="evidence" value="ECO:0007669"/>
    <property type="project" value="TreeGrafter"/>
</dbReference>
<dbReference type="GO" id="GO:1902600">
    <property type="term" value="P:proton transmembrane transport"/>
    <property type="evidence" value="ECO:0007669"/>
    <property type="project" value="TreeGrafter"/>
</dbReference>
<dbReference type="NCBIfam" id="TIGR01494">
    <property type="entry name" value="ATPase_P-type"/>
    <property type="match status" value="2"/>
</dbReference>
<feature type="transmembrane region" description="Helical" evidence="9">
    <location>
        <begin position="752"/>
        <end position="773"/>
    </location>
</feature>
<dbReference type="PRINTS" id="PR00120">
    <property type="entry name" value="HATPASE"/>
</dbReference>
<sequence length="881" mass="93605">MLSERPHSEPVDLLLRAYSVEMAIGLEPTEVQERLARFGPNLIEAGDAVSPFAIFRHQLASPVVYLLTAAAFLAFLFGQHVEAMAVVAVLLINTAIGYWAEYKATRSMEALRTLGHRSVRVLREGHQRMVPAEQLVPGDVVVVEAGDVVSADLRILEGSGLAANESTLTGESAPVDKSALPVPPETRLAERSSMFFRGTAVTSGSGTGLVVGTGRRTAIGDITQLVKQARPARSPLEKRLSKVAAQLVWLTMLLALAVTVAGIARDADPFLMVTTGIALAVAAIPEGLPIVATLALAQGMWRMARQNALLRQLSAVETFGSVSVILTDKTGTLTENRMVLESVCLPAMDLAPKNFTTESLAGEEAGLLRDLLTVAALCNCSELDPGNGEGGVGDPLEIALLEAAASAGLSREQLVDEQPQVRLSAFSAETRMMATVHRHGETFTYAVKGGPEAVLAHCTAVRFRHDDRPLDDTMRGEWHELVEELGSEGMRVLAIAQKLAPSADEEPYTNLTLLGLVGLRDPARGDVADAIAACHSAGIDVAIVTGDHAVTAVSIGRQVGLPVDESEPVEGRNLARLDFDRDRLRATKVFARVDPGEKLALVKAFQDSGDVVAMTGDGVNDAPALRQADIGVAMGKRGTDVAREAADMVLLDDAFTSIVAAIREGRIIFENIRRFATYLLACNLSEVLVVGLAVLISLPLPILPLQILFLNLVTDVLPAFALATAKGDASIMTRAPRPSSEPLLGLAQWRRIALHGLVLTGAVFGAMGIASNAMGLDGAPLVTVTFLTLALSQLWHVFNLSSPRSGIVRNEVTRSPWIWAALAVCGVLLCLAVYVPSLRLVLGLARPDGQMWSVAIAASLAPLLVIQLPRLLSAITGRKQA</sequence>
<dbReference type="Gene3D" id="3.40.50.1000">
    <property type="entry name" value="HAD superfamily/HAD-like"/>
    <property type="match status" value="1"/>
</dbReference>
<dbReference type="InterPro" id="IPR004014">
    <property type="entry name" value="ATPase_P-typ_cation-transptr_N"/>
</dbReference>
<feature type="domain" description="Cation-transporting P-type ATPase N-terminal" evidence="10">
    <location>
        <begin position="5"/>
        <end position="79"/>
    </location>
</feature>
<dbReference type="GO" id="GO:0005524">
    <property type="term" value="F:ATP binding"/>
    <property type="evidence" value="ECO:0007669"/>
    <property type="project" value="UniProtKB-KW"/>
</dbReference>
<dbReference type="GO" id="GO:0030007">
    <property type="term" value="P:intracellular potassium ion homeostasis"/>
    <property type="evidence" value="ECO:0007669"/>
    <property type="project" value="TreeGrafter"/>
</dbReference>
<dbReference type="Pfam" id="PF00122">
    <property type="entry name" value="E1-E2_ATPase"/>
    <property type="match status" value="1"/>
</dbReference>
<dbReference type="InterPro" id="IPR023299">
    <property type="entry name" value="ATPase_P-typ_cyto_dom_N"/>
</dbReference>
<evidence type="ECO:0000256" key="3">
    <source>
        <dbReference type="ARBA" id="ARBA00022692"/>
    </source>
</evidence>